<dbReference type="AlphaFoldDB" id="A0AAD8W2E8"/>
<evidence type="ECO:0000259" key="2">
    <source>
        <dbReference type="Pfam" id="PF20235"/>
    </source>
</evidence>
<comment type="caution">
    <text evidence="3">The sequence shown here is derived from an EMBL/GenBank/DDBJ whole genome shotgun (WGS) entry which is preliminary data.</text>
</comment>
<feature type="domain" description="PIR2-like helical" evidence="2">
    <location>
        <begin position="281"/>
        <end position="395"/>
    </location>
</feature>
<name>A0AAD8W2E8_LOLMU</name>
<dbReference type="InterPro" id="IPR046527">
    <property type="entry name" value="PIR2-like_helical"/>
</dbReference>
<sequence length="661" mass="73053">MATTRVVIGGCRSSDDGPLSIRDRSRLTERIVGFYRTAAGRLPSGSDDVLLHGGFCIGILDPVSNIIANAISSSGSIGNGAAAEATAESSLEGLAARSLDGLVAFLVAYFRYLAPEEALRYLRATRADLCAAVRRVESDRCTLAFRLDSGTARTALRCAALAARHPDPDHMVTTTLTIFYCRHHVCEVLFPPPGCCPSAVPIIMNKKKINKGRLSAAAVEHLRHILTPESQLLMASTRLPPDVHHLLARPLPERPRFIGIRSLSSRLASLTYSLSRSLLNRIHYFYLEALALLPPERLRSHYHRSLVIAGHCYGPLDPVSNIILNTVWLEATFPVPMERQFELPMISSSALLRLAHRSVEGMVAFLRAFAGGDLSDLDAYRFLLYADANLGVAMEALKQSRAECDEIDNPPRRNLCGVLFWGKRIEPEKGYPTVPLSDLYQATVTAAMHPRPDMLREFLASGRVHAMLPAYSGRSLSHEDVRSLIVSLSETNPYSQDNGLPLLPAKYQRLTQMKPDGFILNQEIFQRELTLFSRMVKAALKEYTKHNGGTEYELVFICGGNENVADGDRLEVSQRSIFEYQYCHVNFLARPRGSNVAPTLFFAECIKYDENNDIDRKTTCCTIVVPPKHVAEEMAVSLIMMDQSLLALIILGLSGSTITAI</sequence>
<gene>
    <name evidence="3" type="ORF">QYE76_004618</name>
</gene>
<accession>A0AAD8W2E8</accession>
<feature type="domain" description="DUF3615" evidence="1">
    <location>
        <begin position="536"/>
        <end position="627"/>
    </location>
</feature>
<feature type="domain" description="PIR2-like helical" evidence="2">
    <location>
        <begin position="30"/>
        <end position="134"/>
    </location>
</feature>
<evidence type="ECO:0000313" key="4">
    <source>
        <dbReference type="Proteomes" id="UP001231189"/>
    </source>
</evidence>
<evidence type="ECO:0000313" key="3">
    <source>
        <dbReference type="EMBL" id="KAK1630303.1"/>
    </source>
</evidence>
<dbReference type="PANTHER" id="PTHR33120">
    <property type="entry name" value="EXPRESSED PROTEIN-RELATED"/>
    <property type="match status" value="1"/>
</dbReference>
<reference evidence="3" key="1">
    <citation type="submission" date="2023-07" db="EMBL/GenBank/DDBJ databases">
        <title>A chromosome-level genome assembly of Lolium multiflorum.</title>
        <authorList>
            <person name="Chen Y."/>
            <person name="Copetti D."/>
            <person name="Kolliker R."/>
            <person name="Studer B."/>
        </authorList>
    </citation>
    <scope>NUCLEOTIDE SEQUENCE</scope>
    <source>
        <strain evidence="3">02402/16</strain>
        <tissue evidence="3">Leaf</tissue>
    </source>
</reference>
<evidence type="ECO:0000259" key="1">
    <source>
        <dbReference type="Pfam" id="PF12274"/>
    </source>
</evidence>
<protein>
    <submittedName>
        <fullName evidence="3">Uncharacterized protein</fullName>
    </submittedName>
</protein>
<keyword evidence="4" id="KW-1185">Reference proteome</keyword>
<dbReference type="Proteomes" id="UP001231189">
    <property type="component" value="Unassembled WGS sequence"/>
</dbReference>
<dbReference type="Pfam" id="PF20235">
    <property type="entry name" value="PIR2-like_helical"/>
    <property type="match status" value="2"/>
</dbReference>
<dbReference type="PANTHER" id="PTHR33120:SF59">
    <property type="entry name" value="EXPRESSED PROTEIN"/>
    <property type="match status" value="1"/>
</dbReference>
<organism evidence="3 4">
    <name type="scientific">Lolium multiflorum</name>
    <name type="common">Italian ryegrass</name>
    <name type="synonym">Lolium perenne subsp. multiflorum</name>
    <dbReference type="NCBI Taxonomy" id="4521"/>
    <lineage>
        <taxon>Eukaryota</taxon>
        <taxon>Viridiplantae</taxon>
        <taxon>Streptophyta</taxon>
        <taxon>Embryophyta</taxon>
        <taxon>Tracheophyta</taxon>
        <taxon>Spermatophyta</taxon>
        <taxon>Magnoliopsida</taxon>
        <taxon>Liliopsida</taxon>
        <taxon>Poales</taxon>
        <taxon>Poaceae</taxon>
        <taxon>BOP clade</taxon>
        <taxon>Pooideae</taxon>
        <taxon>Poodae</taxon>
        <taxon>Poeae</taxon>
        <taxon>Poeae Chloroplast Group 2 (Poeae type)</taxon>
        <taxon>Loliodinae</taxon>
        <taxon>Loliinae</taxon>
        <taxon>Lolium</taxon>
    </lineage>
</organism>
<proteinExistence type="predicted"/>
<dbReference type="InterPro" id="IPR022059">
    <property type="entry name" value="DUF3615"/>
</dbReference>
<dbReference type="EMBL" id="JAUUTY010000005">
    <property type="protein sequence ID" value="KAK1630303.1"/>
    <property type="molecule type" value="Genomic_DNA"/>
</dbReference>
<dbReference type="Pfam" id="PF12274">
    <property type="entry name" value="DUF3615"/>
    <property type="match status" value="1"/>
</dbReference>